<dbReference type="Proteomes" id="UP001431783">
    <property type="component" value="Unassembled WGS sequence"/>
</dbReference>
<feature type="domain" description="DDE Tnp4" evidence="3">
    <location>
        <begin position="78"/>
        <end position="159"/>
    </location>
</feature>
<organism evidence="4 5">
    <name type="scientific">Henosepilachna vigintioctopunctata</name>
    <dbReference type="NCBI Taxonomy" id="420089"/>
    <lineage>
        <taxon>Eukaryota</taxon>
        <taxon>Metazoa</taxon>
        <taxon>Ecdysozoa</taxon>
        <taxon>Arthropoda</taxon>
        <taxon>Hexapoda</taxon>
        <taxon>Insecta</taxon>
        <taxon>Pterygota</taxon>
        <taxon>Neoptera</taxon>
        <taxon>Endopterygota</taxon>
        <taxon>Coleoptera</taxon>
        <taxon>Polyphaga</taxon>
        <taxon>Cucujiformia</taxon>
        <taxon>Coccinelloidea</taxon>
        <taxon>Coccinellidae</taxon>
        <taxon>Epilachninae</taxon>
        <taxon>Epilachnini</taxon>
        <taxon>Henosepilachna</taxon>
    </lineage>
</organism>
<sequence>MAEFMPIRQRKIYSVRSGIKERNCKELLRFNSESVYFLAAQFLEESDNRRGGISRRQQMEIFLRFVGDPGFQSGVAQDATCNALEQFTSIRAQWPGSVHGGRVWRNSHVRDILSQYDGAVCLLGDSGYGLSPWLITPFKPARTNQEREFNLIHAREKVII</sequence>
<keyword evidence="2" id="KW-0479">Metal-binding</keyword>
<evidence type="ECO:0000256" key="2">
    <source>
        <dbReference type="ARBA" id="ARBA00022723"/>
    </source>
</evidence>
<reference evidence="4 5" key="1">
    <citation type="submission" date="2023-03" db="EMBL/GenBank/DDBJ databases">
        <title>Genome insight into feeding habits of ladybird beetles.</title>
        <authorList>
            <person name="Li H.-S."/>
            <person name="Huang Y.-H."/>
            <person name="Pang H."/>
        </authorList>
    </citation>
    <scope>NUCLEOTIDE SEQUENCE [LARGE SCALE GENOMIC DNA]</scope>
    <source>
        <strain evidence="4">SYSU_2023b</strain>
        <tissue evidence="4">Whole body</tissue>
    </source>
</reference>
<evidence type="ECO:0000313" key="4">
    <source>
        <dbReference type="EMBL" id="KAK9882695.1"/>
    </source>
</evidence>
<name>A0AAW1URW5_9CUCU</name>
<dbReference type="GO" id="GO:0046872">
    <property type="term" value="F:metal ion binding"/>
    <property type="evidence" value="ECO:0007669"/>
    <property type="project" value="UniProtKB-KW"/>
</dbReference>
<comment type="caution">
    <text evidence="4">The sequence shown here is derived from an EMBL/GenBank/DDBJ whole genome shotgun (WGS) entry which is preliminary data.</text>
</comment>
<dbReference type="EMBL" id="JARQZJ010000080">
    <property type="protein sequence ID" value="KAK9882695.1"/>
    <property type="molecule type" value="Genomic_DNA"/>
</dbReference>
<evidence type="ECO:0000256" key="1">
    <source>
        <dbReference type="ARBA" id="ARBA00001968"/>
    </source>
</evidence>
<dbReference type="Pfam" id="PF13359">
    <property type="entry name" value="DDE_Tnp_4"/>
    <property type="match status" value="1"/>
</dbReference>
<accession>A0AAW1URW5</accession>
<evidence type="ECO:0000259" key="3">
    <source>
        <dbReference type="Pfam" id="PF13359"/>
    </source>
</evidence>
<keyword evidence="5" id="KW-1185">Reference proteome</keyword>
<gene>
    <name evidence="4" type="ORF">WA026_022745</name>
</gene>
<evidence type="ECO:0000313" key="5">
    <source>
        <dbReference type="Proteomes" id="UP001431783"/>
    </source>
</evidence>
<comment type="cofactor">
    <cofactor evidence="1">
        <name>a divalent metal cation</name>
        <dbReference type="ChEBI" id="CHEBI:60240"/>
    </cofactor>
</comment>
<dbReference type="InterPro" id="IPR027806">
    <property type="entry name" value="HARBI1_dom"/>
</dbReference>
<dbReference type="AlphaFoldDB" id="A0AAW1URW5"/>
<protein>
    <recommendedName>
        <fullName evidence="3">DDE Tnp4 domain-containing protein</fullName>
    </recommendedName>
</protein>
<proteinExistence type="predicted"/>